<keyword evidence="3" id="KW-1185">Reference proteome</keyword>
<dbReference type="EMBL" id="JASBNA010000011">
    <property type="protein sequence ID" value="KAK7688172.1"/>
    <property type="molecule type" value="Genomic_DNA"/>
</dbReference>
<organism evidence="2 3">
    <name type="scientific">Cerrena zonata</name>
    <dbReference type="NCBI Taxonomy" id="2478898"/>
    <lineage>
        <taxon>Eukaryota</taxon>
        <taxon>Fungi</taxon>
        <taxon>Dikarya</taxon>
        <taxon>Basidiomycota</taxon>
        <taxon>Agaricomycotina</taxon>
        <taxon>Agaricomycetes</taxon>
        <taxon>Polyporales</taxon>
        <taxon>Cerrenaceae</taxon>
        <taxon>Cerrena</taxon>
    </lineage>
</organism>
<evidence type="ECO:0008006" key="4">
    <source>
        <dbReference type="Google" id="ProtNLM"/>
    </source>
</evidence>
<comment type="caution">
    <text evidence="2">The sequence shown here is derived from an EMBL/GenBank/DDBJ whole genome shotgun (WGS) entry which is preliminary data.</text>
</comment>
<evidence type="ECO:0000313" key="2">
    <source>
        <dbReference type="EMBL" id="KAK7688172.1"/>
    </source>
</evidence>
<protein>
    <recommendedName>
        <fullName evidence="4">DUF3761 domain-containing protein</fullName>
    </recommendedName>
</protein>
<accession>A0AAW0G9G5</accession>
<evidence type="ECO:0000313" key="3">
    <source>
        <dbReference type="Proteomes" id="UP001385951"/>
    </source>
</evidence>
<dbReference type="Proteomes" id="UP001385951">
    <property type="component" value="Unassembled WGS sequence"/>
</dbReference>
<reference evidence="2 3" key="1">
    <citation type="submission" date="2022-09" db="EMBL/GenBank/DDBJ databases">
        <authorList>
            <person name="Palmer J.M."/>
        </authorList>
    </citation>
    <scope>NUCLEOTIDE SEQUENCE [LARGE SCALE GENOMIC DNA]</scope>
    <source>
        <strain evidence="2 3">DSM 7382</strain>
    </source>
</reference>
<dbReference type="AlphaFoldDB" id="A0AAW0G9G5"/>
<sequence>MLGSRFISAFAAVALLFAGHATAAHINRAALIATDPVSACNPPNNGNHHLGSSCKYYSGPSDSSPVVSGTCVNQGGKLTCVRG</sequence>
<proteinExistence type="predicted"/>
<gene>
    <name evidence="2" type="ORF">QCA50_008542</name>
</gene>
<evidence type="ECO:0000256" key="1">
    <source>
        <dbReference type="SAM" id="SignalP"/>
    </source>
</evidence>
<keyword evidence="1" id="KW-0732">Signal</keyword>
<feature type="chain" id="PRO_5043317613" description="DUF3761 domain-containing protein" evidence="1">
    <location>
        <begin position="24"/>
        <end position="83"/>
    </location>
</feature>
<feature type="signal peptide" evidence="1">
    <location>
        <begin position="1"/>
        <end position="23"/>
    </location>
</feature>
<name>A0AAW0G9G5_9APHY</name>